<dbReference type="EMBL" id="CP059732">
    <property type="protein sequence ID" value="QMW02898.1"/>
    <property type="molecule type" value="Genomic_DNA"/>
</dbReference>
<accession>A0A7G5GVK6</accession>
<dbReference type="GO" id="GO:0000155">
    <property type="term" value="F:phosphorelay sensor kinase activity"/>
    <property type="evidence" value="ECO:0007669"/>
    <property type="project" value="InterPro"/>
</dbReference>
<organism evidence="6 7">
    <name type="scientific">Spirosoma foliorum</name>
    <dbReference type="NCBI Taxonomy" id="2710596"/>
    <lineage>
        <taxon>Bacteria</taxon>
        <taxon>Pseudomonadati</taxon>
        <taxon>Bacteroidota</taxon>
        <taxon>Cytophagia</taxon>
        <taxon>Cytophagales</taxon>
        <taxon>Cytophagaceae</taxon>
        <taxon>Spirosoma</taxon>
    </lineage>
</organism>
<gene>
    <name evidence="6" type="ORF">H3H32_34250</name>
</gene>
<dbReference type="SUPFAM" id="SSF55874">
    <property type="entry name" value="ATPase domain of HSP90 chaperone/DNA topoisomerase II/histidine kinase"/>
    <property type="match status" value="1"/>
</dbReference>
<dbReference type="InterPro" id="IPR003661">
    <property type="entry name" value="HisK_dim/P_dom"/>
</dbReference>
<protein>
    <recommendedName>
        <fullName evidence="2">histidine kinase</fullName>
        <ecNumber evidence="2">2.7.13.3</ecNumber>
    </recommendedName>
</protein>
<keyword evidence="3" id="KW-0597">Phosphoprotein</keyword>
<dbReference type="Gene3D" id="3.30.565.10">
    <property type="entry name" value="Histidine kinase-like ATPase, C-terminal domain"/>
    <property type="match status" value="1"/>
</dbReference>
<sequence length="466" mass="51638">MNLVETLRQFPAFDGVPDEQLQWVIGRSEEVTIPAETIIYKANDPVDYLSLLLEGRIRIDTGTNSSGDEILTYDAHAILGVLPFSRMKSIPNRMVTEKETRLLRLHRNQLPDLIHACYELTEALVHQMTTRVRDFTKLTQQNEKMASLGRLSAGLAHELNNPVAAVVRSADTLKTHMRATPEAFKTIMHLNLTDEQVDSVNTVFFGKLDQCLAKGAGSPMTLLERSNLEDDLTDWLDDHGVDDSMDLAGPLVEYCFTVEDLDWILEKIGDKNLLGVVTWLVNNLVTEKLVLDISEASKRISTLVNSIKNYTHMDRGTGKERIQLAEGIRNTLTLLDHKVRSKHINLTLNLPSDLPDVCGWPGELNQVWTNLIDNAVDALPDGGTLEISSQPDGSDFVLTKVIDNGSGIPGDIQDKIFEPFFTTKGIGKGTGLGLDIVQGIVKHHNGSVKVQSKPGRTEFSVCLPTQ</sequence>
<keyword evidence="7" id="KW-1185">Reference proteome</keyword>
<dbReference type="SUPFAM" id="SSF51206">
    <property type="entry name" value="cAMP-binding domain-like"/>
    <property type="match status" value="1"/>
</dbReference>
<evidence type="ECO:0000256" key="1">
    <source>
        <dbReference type="ARBA" id="ARBA00000085"/>
    </source>
</evidence>
<dbReference type="InterPro" id="IPR036890">
    <property type="entry name" value="HATPase_C_sf"/>
</dbReference>
<dbReference type="PANTHER" id="PTHR43065:SF48">
    <property type="entry name" value="HISTIDINE KINASE"/>
    <property type="match status" value="1"/>
</dbReference>
<dbReference type="PROSITE" id="PS50109">
    <property type="entry name" value="HIS_KIN"/>
    <property type="match status" value="1"/>
</dbReference>
<dbReference type="InterPro" id="IPR014710">
    <property type="entry name" value="RmlC-like_jellyroll"/>
</dbReference>
<evidence type="ECO:0000256" key="2">
    <source>
        <dbReference type="ARBA" id="ARBA00012438"/>
    </source>
</evidence>
<evidence type="ECO:0000313" key="7">
    <source>
        <dbReference type="Proteomes" id="UP000515369"/>
    </source>
</evidence>
<dbReference type="CDD" id="cd00082">
    <property type="entry name" value="HisKA"/>
    <property type="match status" value="1"/>
</dbReference>
<dbReference type="Gene3D" id="2.60.120.10">
    <property type="entry name" value="Jelly Rolls"/>
    <property type="match status" value="1"/>
</dbReference>
<dbReference type="PRINTS" id="PR00344">
    <property type="entry name" value="BCTRLSENSOR"/>
</dbReference>
<dbReference type="SMART" id="SM00100">
    <property type="entry name" value="cNMP"/>
    <property type="match status" value="1"/>
</dbReference>
<dbReference type="InterPro" id="IPR018490">
    <property type="entry name" value="cNMP-bd_dom_sf"/>
</dbReference>
<dbReference type="InterPro" id="IPR005467">
    <property type="entry name" value="His_kinase_dom"/>
</dbReference>
<evidence type="ECO:0000256" key="3">
    <source>
        <dbReference type="ARBA" id="ARBA00022553"/>
    </source>
</evidence>
<comment type="catalytic activity">
    <reaction evidence="1">
        <text>ATP + protein L-histidine = ADP + protein N-phospho-L-histidine.</text>
        <dbReference type="EC" id="2.7.13.3"/>
    </reaction>
</comment>
<dbReference type="KEGG" id="sfol:H3H32_34250"/>
<dbReference type="Pfam" id="PF00027">
    <property type="entry name" value="cNMP_binding"/>
    <property type="match status" value="1"/>
</dbReference>
<dbReference type="InterPro" id="IPR003594">
    <property type="entry name" value="HATPase_dom"/>
</dbReference>
<dbReference type="SUPFAM" id="SSF47384">
    <property type="entry name" value="Homodimeric domain of signal transducing histidine kinase"/>
    <property type="match status" value="1"/>
</dbReference>
<feature type="domain" description="Histidine kinase" evidence="5">
    <location>
        <begin position="293"/>
        <end position="466"/>
    </location>
</feature>
<dbReference type="PROSITE" id="PS50042">
    <property type="entry name" value="CNMP_BINDING_3"/>
    <property type="match status" value="1"/>
</dbReference>
<dbReference type="Proteomes" id="UP000515369">
    <property type="component" value="Chromosome"/>
</dbReference>
<dbReference type="RefSeq" id="WP_182460190.1">
    <property type="nucleotide sequence ID" value="NZ_CP059732.1"/>
</dbReference>
<name>A0A7G5GVK6_9BACT</name>
<dbReference type="Gene3D" id="1.10.287.130">
    <property type="match status" value="1"/>
</dbReference>
<proteinExistence type="predicted"/>
<reference evidence="6 7" key="1">
    <citation type="submission" date="2020-07" db="EMBL/GenBank/DDBJ databases">
        <title>Spirosoma foliorum sp. nov., isolated from the leaves on the Nejang mountain Korea, Republic of.</title>
        <authorList>
            <person name="Ho H."/>
            <person name="Lee Y.-J."/>
            <person name="Nurcahyanto D.-A."/>
            <person name="Kim S.-G."/>
        </authorList>
    </citation>
    <scope>NUCLEOTIDE SEQUENCE [LARGE SCALE GENOMIC DNA]</scope>
    <source>
        <strain evidence="6 7">PL0136</strain>
    </source>
</reference>
<dbReference type="InterPro" id="IPR036097">
    <property type="entry name" value="HisK_dim/P_sf"/>
</dbReference>
<dbReference type="SMART" id="SM00387">
    <property type="entry name" value="HATPase_c"/>
    <property type="match status" value="1"/>
</dbReference>
<dbReference type="Pfam" id="PF02518">
    <property type="entry name" value="HATPase_c"/>
    <property type="match status" value="1"/>
</dbReference>
<evidence type="ECO:0000259" key="4">
    <source>
        <dbReference type="PROSITE" id="PS50042"/>
    </source>
</evidence>
<feature type="domain" description="Cyclic nucleotide-binding" evidence="4">
    <location>
        <begin position="12"/>
        <end position="131"/>
    </location>
</feature>
<dbReference type="InterPro" id="IPR004358">
    <property type="entry name" value="Sig_transdc_His_kin-like_C"/>
</dbReference>
<evidence type="ECO:0000313" key="6">
    <source>
        <dbReference type="EMBL" id="QMW02898.1"/>
    </source>
</evidence>
<dbReference type="PANTHER" id="PTHR43065">
    <property type="entry name" value="SENSOR HISTIDINE KINASE"/>
    <property type="match status" value="1"/>
</dbReference>
<dbReference type="EC" id="2.7.13.3" evidence="2"/>
<evidence type="ECO:0000259" key="5">
    <source>
        <dbReference type="PROSITE" id="PS50109"/>
    </source>
</evidence>
<dbReference type="CDD" id="cd00038">
    <property type="entry name" value="CAP_ED"/>
    <property type="match status" value="1"/>
</dbReference>
<dbReference type="AlphaFoldDB" id="A0A7G5GVK6"/>
<dbReference type="InterPro" id="IPR000595">
    <property type="entry name" value="cNMP-bd_dom"/>
</dbReference>